<dbReference type="PRINTS" id="PR00702">
    <property type="entry name" value="ACRIFLAVINRP"/>
</dbReference>
<reference evidence="11 12" key="1">
    <citation type="journal article" date="2016" name="Antonie Van Leeuwenhoek">
        <title>Dongia soli sp. nov., isolated from soil from Dokdo, Korea.</title>
        <authorList>
            <person name="Kim D.U."/>
            <person name="Lee H."/>
            <person name="Kim H."/>
            <person name="Kim S.G."/>
            <person name="Ka J.O."/>
        </authorList>
    </citation>
    <scope>NUCLEOTIDE SEQUENCE [LARGE SCALE GENOMIC DNA]</scope>
    <source>
        <strain evidence="11 12">D78</strain>
    </source>
</reference>
<evidence type="ECO:0000256" key="1">
    <source>
        <dbReference type="ARBA" id="ARBA00004429"/>
    </source>
</evidence>
<keyword evidence="6 9" id="KW-0812">Transmembrane</keyword>
<gene>
    <name evidence="11" type="ORF">SMD27_10800</name>
</gene>
<feature type="transmembrane region" description="Helical" evidence="9">
    <location>
        <begin position="342"/>
        <end position="361"/>
    </location>
</feature>
<dbReference type="Gene3D" id="3.30.70.1430">
    <property type="entry name" value="Multidrug efflux transporter AcrB pore domain"/>
    <property type="match status" value="2"/>
</dbReference>
<dbReference type="Pfam" id="PF00873">
    <property type="entry name" value="ACR_tran"/>
    <property type="match status" value="1"/>
</dbReference>
<proteinExistence type="inferred from homology"/>
<evidence type="ECO:0000256" key="5">
    <source>
        <dbReference type="ARBA" id="ARBA00022519"/>
    </source>
</evidence>
<dbReference type="SUPFAM" id="SSF82866">
    <property type="entry name" value="Multidrug efflux transporter AcrB transmembrane domain"/>
    <property type="match status" value="2"/>
</dbReference>
<evidence type="ECO:0000313" key="11">
    <source>
        <dbReference type="EMBL" id="MDY0883334.1"/>
    </source>
</evidence>
<comment type="caution">
    <text evidence="11">The sequence shown here is derived from an EMBL/GenBank/DDBJ whole genome shotgun (WGS) entry which is preliminary data.</text>
</comment>
<dbReference type="SUPFAM" id="SSF82693">
    <property type="entry name" value="Multidrug efflux transporter AcrB pore domain, PN1, PN2, PC1 and PC2 subdomains"/>
    <property type="match status" value="3"/>
</dbReference>
<feature type="transmembrane region" description="Helical" evidence="9">
    <location>
        <begin position="437"/>
        <end position="461"/>
    </location>
</feature>
<keyword evidence="7 9" id="KW-1133">Transmembrane helix</keyword>
<evidence type="ECO:0000256" key="9">
    <source>
        <dbReference type="RuleBase" id="RU364070"/>
    </source>
</evidence>
<dbReference type="PANTHER" id="PTHR32063:SF76">
    <property type="entry name" value="EFFLUX PUMP MEMBRANE TRANSPORTER"/>
    <property type="match status" value="1"/>
</dbReference>
<dbReference type="InterPro" id="IPR004764">
    <property type="entry name" value="MdtF-like"/>
</dbReference>
<feature type="transmembrane region" description="Helical" evidence="9">
    <location>
        <begin position="368"/>
        <end position="390"/>
    </location>
</feature>
<evidence type="ECO:0000256" key="7">
    <source>
        <dbReference type="ARBA" id="ARBA00022989"/>
    </source>
</evidence>
<feature type="transmembrane region" description="Helical" evidence="9">
    <location>
        <begin position="924"/>
        <end position="948"/>
    </location>
</feature>
<dbReference type="Proteomes" id="UP001279642">
    <property type="component" value="Unassembled WGS sequence"/>
</dbReference>
<keyword evidence="5 9" id="KW-0997">Cell inner membrane</keyword>
<feature type="transmembrane region" description="Helical" evidence="9">
    <location>
        <begin position="532"/>
        <end position="554"/>
    </location>
</feature>
<dbReference type="InterPro" id="IPR027463">
    <property type="entry name" value="AcrB_DN_DC_subdom"/>
</dbReference>
<sequence length="1059" mass="113965">MISAVFVDRPRLAFVISIVITIAGLIALTQIPVAQFPNIVPPQVTVAATYPGADAGVVETTVAQPIEQQVVGVDNALYMQSISGADGSYSLTVTFALGTDPDINTVNVQNRAALAEPNLPQEVTRQGLTIKKKSSALLYGITLFSPEGTNSPLFLNNYATIYILDQLKRLPGVGDASLFGPLNYSMRLWLNPDRLTSFNLTANDVINALNAQNIQAAVGRIGAQPISNDQQLQINLTTKGRLTTVDEFKNIVLRANPDGSVVRMSDVARVELGAQSADRHTRFNGVPSAAIGIYQSPGANAVAVAKEVRDKMDELSKSFPQDVQYKVFYDSTVFINSTIEEVIKTLLEAFVLVAIVVYLFLGKLRTTLIPLIAVPVSIIGTFAVMLMIGFSANTVSLLALVLAIGIVVDDAIVVIENVERVLEEEPLLSVAEATKKAMAEITGPIIAITLVLLSVFIPVAFIPGLSGELFRQFAIAVSVSMLISAINALTLSPALCSVLLKRSHGPSRGPIKYVLRGIDKVRDGYAAIVARLIRVSVISIVVIAGLGILSFFLMGRTPQGFLPDEDQGYFFASMQLPDAAAVGRNEAITKQVEDIIKHEPGVRDVLSVVGFNFLDGIAQSNSSFFVVALKPYEERTDPSLRVQAILQKLRGKLFAIPGAVIVPFNLPPIIGLGSTGGFQYMMEDRGGNGTTQQMQQLMQALIVASSQNKDLAAVFSTYSSSTPSLYLNIDRDKAQTMGVLVSDIFTALQGTLGGIYVNDFNLYGRTWQVQIQAEQDYRRRIDDIYDIYVRNRNGGMVPLRALMKIEDRLVPQGITRYNGFRAVSINGSAAPGASTGTALAAMDQLSQKVLPQGFSYEWTGTALQEIAAAGKTPIVLGMAVLFAYLFLVALYESWTIPVPVLLSVITGMLGAIVAISLAGLSFDVYAQIGLVVLIALAAKNGILIIEFAKLQRESGKTILDAALEGARLRFRPVMMTSFAFILGLLPLVTALGAGAATRRAVGTPVFGGMIAASAVGIFLIPMLYVVFQRMREWVKAKLGRGHETHRPVGDEDEEEEAGV</sequence>
<name>A0ABU5EAQ9_9PROT</name>
<evidence type="ECO:0000256" key="2">
    <source>
        <dbReference type="ARBA" id="ARBA00010942"/>
    </source>
</evidence>
<keyword evidence="4" id="KW-1003">Cell membrane</keyword>
<protein>
    <recommendedName>
        <fullName evidence="9">Efflux pump membrane transporter</fullName>
    </recommendedName>
</protein>
<evidence type="ECO:0000256" key="6">
    <source>
        <dbReference type="ARBA" id="ARBA00022692"/>
    </source>
</evidence>
<feature type="transmembrane region" description="Helical" evidence="9">
    <location>
        <begin position="973"/>
        <end position="993"/>
    </location>
</feature>
<evidence type="ECO:0000313" key="12">
    <source>
        <dbReference type="Proteomes" id="UP001279642"/>
    </source>
</evidence>
<keyword evidence="12" id="KW-1185">Reference proteome</keyword>
<dbReference type="PANTHER" id="PTHR32063">
    <property type="match status" value="1"/>
</dbReference>
<accession>A0ABU5EAQ9</accession>
<feature type="transmembrane region" description="Helical" evidence="9">
    <location>
        <begin position="1005"/>
        <end position="1027"/>
    </location>
</feature>
<feature type="transmembrane region" description="Helical" evidence="9">
    <location>
        <begin position="12"/>
        <end position="33"/>
    </location>
</feature>
<feature type="transmembrane region" description="Helical" evidence="9">
    <location>
        <begin position="898"/>
        <end position="918"/>
    </location>
</feature>
<dbReference type="Gene3D" id="3.30.70.1440">
    <property type="entry name" value="Multidrug efflux transporter AcrB pore domain"/>
    <property type="match status" value="1"/>
</dbReference>
<comment type="similarity">
    <text evidence="2 9">Belongs to the resistance-nodulation-cell division (RND) (TC 2.A.6) family.</text>
</comment>
<dbReference type="InterPro" id="IPR000731">
    <property type="entry name" value="SSD"/>
</dbReference>
<comment type="subcellular location">
    <subcellularLocation>
        <location evidence="1 9">Cell inner membrane</location>
        <topology evidence="1 9">Multi-pass membrane protein</topology>
    </subcellularLocation>
</comment>
<dbReference type="EMBL" id="JAXCLW010000002">
    <property type="protein sequence ID" value="MDY0883334.1"/>
    <property type="molecule type" value="Genomic_DNA"/>
</dbReference>
<feature type="transmembrane region" description="Helical" evidence="9">
    <location>
        <begin position="396"/>
        <end position="416"/>
    </location>
</feature>
<feature type="domain" description="SSD" evidence="10">
    <location>
        <begin position="371"/>
        <end position="498"/>
    </location>
</feature>
<dbReference type="InterPro" id="IPR001036">
    <property type="entry name" value="Acrflvin-R"/>
</dbReference>
<dbReference type="PROSITE" id="PS50156">
    <property type="entry name" value="SSD"/>
    <property type="match status" value="1"/>
</dbReference>
<keyword evidence="3 9" id="KW-0813">Transport</keyword>
<feature type="transmembrane region" description="Helical" evidence="9">
    <location>
        <begin position="874"/>
        <end position="891"/>
    </location>
</feature>
<evidence type="ECO:0000256" key="3">
    <source>
        <dbReference type="ARBA" id="ARBA00022448"/>
    </source>
</evidence>
<dbReference type="Gene3D" id="1.20.1640.10">
    <property type="entry name" value="Multidrug efflux transporter AcrB transmembrane domain"/>
    <property type="match status" value="2"/>
</dbReference>
<dbReference type="NCBIfam" id="NF000282">
    <property type="entry name" value="RND_permease_1"/>
    <property type="match status" value="1"/>
</dbReference>
<evidence type="ECO:0000256" key="8">
    <source>
        <dbReference type="ARBA" id="ARBA00023136"/>
    </source>
</evidence>
<dbReference type="RefSeq" id="WP_320508372.1">
    <property type="nucleotide sequence ID" value="NZ_JAXCLW010000002.1"/>
</dbReference>
<dbReference type="Gene3D" id="3.30.2090.10">
    <property type="entry name" value="Multidrug efflux transporter AcrB TolC docking domain, DN and DC subdomains"/>
    <property type="match status" value="2"/>
</dbReference>
<evidence type="ECO:0000256" key="4">
    <source>
        <dbReference type="ARBA" id="ARBA00022475"/>
    </source>
</evidence>
<evidence type="ECO:0000259" key="10">
    <source>
        <dbReference type="PROSITE" id="PS50156"/>
    </source>
</evidence>
<dbReference type="SUPFAM" id="SSF82714">
    <property type="entry name" value="Multidrug efflux transporter AcrB TolC docking domain, DN and DC subdomains"/>
    <property type="match status" value="2"/>
</dbReference>
<dbReference type="Gene3D" id="3.30.70.1320">
    <property type="entry name" value="Multidrug efflux transporter AcrB pore domain like"/>
    <property type="match status" value="1"/>
</dbReference>
<keyword evidence="8 9" id="KW-0472">Membrane</keyword>
<organism evidence="11 12">
    <name type="scientific">Dongia soli</name>
    <dbReference type="NCBI Taxonomy" id="600628"/>
    <lineage>
        <taxon>Bacteria</taxon>
        <taxon>Pseudomonadati</taxon>
        <taxon>Pseudomonadota</taxon>
        <taxon>Alphaproteobacteria</taxon>
        <taxon>Rhodospirillales</taxon>
        <taxon>Dongiaceae</taxon>
        <taxon>Dongia</taxon>
    </lineage>
</organism>
<dbReference type="NCBIfam" id="TIGR00915">
    <property type="entry name" value="2A0602"/>
    <property type="match status" value="1"/>
</dbReference>
<feature type="transmembrane region" description="Helical" evidence="9">
    <location>
        <begin position="473"/>
        <end position="500"/>
    </location>
</feature>